<keyword evidence="5" id="KW-1185">Reference proteome</keyword>
<evidence type="ECO:0000313" key="4">
    <source>
        <dbReference type="EMBL" id="CAE8613916.1"/>
    </source>
</evidence>
<dbReference type="PANTHER" id="PTHR10769:SF3">
    <property type="entry name" value="SMALL RIBOSOMAL SUBUNIT PROTEIN ES28"/>
    <property type="match status" value="1"/>
</dbReference>
<reference evidence="4" key="1">
    <citation type="submission" date="2021-02" db="EMBL/GenBank/DDBJ databases">
        <authorList>
            <person name="Dougan E. K."/>
            <person name="Rhodes N."/>
            <person name="Thang M."/>
            <person name="Chan C."/>
        </authorList>
    </citation>
    <scope>NUCLEOTIDE SEQUENCE</scope>
</reference>
<dbReference type="GO" id="GO:0003735">
    <property type="term" value="F:structural constituent of ribosome"/>
    <property type="evidence" value="ECO:0007669"/>
    <property type="project" value="InterPro"/>
</dbReference>
<comment type="caution">
    <text evidence="4">The sequence shown here is derived from an EMBL/GenBank/DDBJ whole genome shotgun (WGS) entry which is preliminary data.</text>
</comment>
<accession>A0A813FP35</accession>
<organism evidence="4 5">
    <name type="scientific">Polarella glacialis</name>
    <name type="common">Dinoflagellate</name>
    <dbReference type="NCBI Taxonomy" id="89957"/>
    <lineage>
        <taxon>Eukaryota</taxon>
        <taxon>Sar</taxon>
        <taxon>Alveolata</taxon>
        <taxon>Dinophyceae</taxon>
        <taxon>Suessiales</taxon>
        <taxon>Suessiaceae</taxon>
        <taxon>Polarella</taxon>
    </lineage>
</organism>
<name>A0A813FP35_POLGL</name>
<evidence type="ECO:0000256" key="2">
    <source>
        <dbReference type="ARBA" id="ARBA00022980"/>
    </source>
</evidence>
<dbReference type="FunFam" id="2.40.50.140:FF:000180">
    <property type="entry name" value="40S ribosomal protein S28e"/>
    <property type="match status" value="1"/>
</dbReference>
<dbReference type="Proteomes" id="UP000654075">
    <property type="component" value="Unassembled WGS sequence"/>
</dbReference>
<protein>
    <recommendedName>
        <fullName evidence="6">40S ribosomal protein S28</fullName>
    </recommendedName>
</protein>
<dbReference type="InterPro" id="IPR000289">
    <property type="entry name" value="Ribosomal_eS28"/>
</dbReference>
<dbReference type="AlphaFoldDB" id="A0A813FP35"/>
<dbReference type="CDD" id="cd04457">
    <property type="entry name" value="S1_S28E"/>
    <property type="match status" value="1"/>
</dbReference>
<evidence type="ECO:0008006" key="6">
    <source>
        <dbReference type="Google" id="ProtNLM"/>
    </source>
</evidence>
<dbReference type="HAMAP" id="MF_00292">
    <property type="entry name" value="Ribosomal_eS28"/>
    <property type="match status" value="1"/>
</dbReference>
<dbReference type="PROSITE" id="PS00961">
    <property type="entry name" value="RIBOSOMAL_S28E"/>
    <property type="match status" value="1"/>
</dbReference>
<sequence>MQLASRAVPTVVTPPSFGPVVAATPPWKSSLIYLQQRGHRQECHRPTCLILRIGASLAAAAVSNRRRGTADGASGKRRFVSVRRADDSGGIDFAVIRFKIPGFDDLTNLPRVIAIVGVVLLAGNRVFFPTPISGPDVRILTEAFSLVLAILCWTLPYYGGRLEEAARRQVSTRPASKQPNCLQTMAMDETLPLEDLELANDLHVHNMYAALRMQMAWLFGMEEVKLAKVDKVLGRTGSRGGVIQVRVMFMTETAPELAGRSLIRNVKGPVREGDILALLETEREARRLR</sequence>
<dbReference type="InterPro" id="IPR028626">
    <property type="entry name" value="Ribosomal_eS28_CS"/>
</dbReference>
<dbReference type="PANTHER" id="PTHR10769">
    <property type="entry name" value="40S RIBOSOMAL PROTEIN S28"/>
    <property type="match status" value="1"/>
</dbReference>
<keyword evidence="3" id="KW-0687">Ribonucleoprotein</keyword>
<dbReference type="Pfam" id="PF01200">
    <property type="entry name" value="Ribosomal_S28e"/>
    <property type="match status" value="1"/>
</dbReference>
<gene>
    <name evidence="4" type="ORF">PGLA1383_LOCUS31656</name>
</gene>
<dbReference type="GO" id="GO:0000028">
    <property type="term" value="P:ribosomal small subunit assembly"/>
    <property type="evidence" value="ECO:0007669"/>
    <property type="project" value="TreeGrafter"/>
</dbReference>
<evidence type="ECO:0000313" key="5">
    <source>
        <dbReference type="Proteomes" id="UP000654075"/>
    </source>
</evidence>
<dbReference type="EMBL" id="CAJNNV010025330">
    <property type="protein sequence ID" value="CAE8613916.1"/>
    <property type="molecule type" value="Genomic_DNA"/>
</dbReference>
<keyword evidence="2" id="KW-0689">Ribosomal protein</keyword>
<evidence type="ECO:0000256" key="1">
    <source>
        <dbReference type="ARBA" id="ARBA00005943"/>
    </source>
</evidence>
<dbReference type="OrthoDB" id="10258930at2759"/>
<dbReference type="SUPFAM" id="SSF50249">
    <property type="entry name" value="Nucleic acid-binding proteins"/>
    <property type="match status" value="1"/>
</dbReference>
<dbReference type="GO" id="GO:0030490">
    <property type="term" value="P:maturation of SSU-rRNA"/>
    <property type="evidence" value="ECO:0007669"/>
    <property type="project" value="TreeGrafter"/>
</dbReference>
<comment type="similarity">
    <text evidence="1">Belongs to the eukaryotic ribosomal protein eS28 family.</text>
</comment>
<proteinExistence type="inferred from homology"/>
<dbReference type="Gene3D" id="2.40.50.140">
    <property type="entry name" value="Nucleic acid-binding proteins"/>
    <property type="match status" value="1"/>
</dbReference>
<dbReference type="GO" id="GO:0006412">
    <property type="term" value="P:translation"/>
    <property type="evidence" value="ECO:0007669"/>
    <property type="project" value="InterPro"/>
</dbReference>
<dbReference type="InterPro" id="IPR012340">
    <property type="entry name" value="NA-bd_OB-fold"/>
</dbReference>
<dbReference type="GO" id="GO:0022627">
    <property type="term" value="C:cytosolic small ribosomal subunit"/>
    <property type="evidence" value="ECO:0007669"/>
    <property type="project" value="TreeGrafter"/>
</dbReference>
<evidence type="ECO:0000256" key="3">
    <source>
        <dbReference type="ARBA" id="ARBA00023274"/>
    </source>
</evidence>